<dbReference type="InterPro" id="IPR009003">
    <property type="entry name" value="Peptidase_S1_PA"/>
</dbReference>
<dbReference type="EMBL" id="MT141411">
    <property type="protein sequence ID" value="QJA60508.1"/>
    <property type="molecule type" value="Genomic_DNA"/>
</dbReference>
<evidence type="ECO:0000256" key="1">
    <source>
        <dbReference type="SAM" id="Phobius"/>
    </source>
</evidence>
<keyword evidence="1" id="KW-0472">Membrane</keyword>
<accession>A0A6M3ITC8</accession>
<dbReference type="Gene3D" id="2.40.10.10">
    <property type="entry name" value="Trypsin-like serine proteases"/>
    <property type="match status" value="2"/>
</dbReference>
<dbReference type="Pfam" id="PF13365">
    <property type="entry name" value="Trypsin_2"/>
    <property type="match status" value="1"/>
</dbReference>
<protein>
    <submittedName>
        <fullName evidence="2">Putative trypsin-like peptidase domain containing protein</fullName>
    </submittedName>
</protein>
<keyword evidence="1" id="KW-0812">Transmembrane</keyword>
<keyword evidence="1" id="KW-1133">Transmembrane helix</keyword>
<proteinExistence type="predicted"/>
<dbReference type="SUPFAM" id="SSF50494">
    <property type="entry name" value="Trypsin-like serine proteases"/>
    <property type="match status" value="1"/>
</dbReference>
<organism evidence="2">
    <name type="scientific">viral metagenome</name>
    <dbReference type="NCBI Taxonomy" id="1070528"/>
    <lineage>
        <taxon>unclassified sequences</taxon>
        <taxon>metagenomes</taxon>
        <taxon>organismal metagenomes</taxon>
    </lineage>
</organism>
<evidence type="ECO:0000313" key="2">
    <source>
        <dbReference type="EMBL" id="QJA60508.1"/>
    </source>
</evidence>
<reference evidence="2" key="1">
    <citation type="submission" date="2020-03" db="EMBL/GenBank/DDBJ databases">
        <title>The deep terrestrial virosphere.</title>
        <authorList>
            <person name="Holmfeldt K."/>
            <person name="Nilsson E."/>
            <person name="Simone D."/>
            <person name="Lopez-Fernandez M."/>
            <person name="Wu X."/>
            <person name="de Brujin I."/>
            <person name="Lundin D."/>
            <person name="Andersson A."/>
            <person name="Bertilsson S."/>
            <person name="Dopson M."/>
        </authorList>
    </citation>
    <scope>NUCLEOTIDE SEQUENCE</scope>
    <source>
        <strain evidence="2">MM415B01106</strain>
    </source>
</reference>
<name>A0A6M3ITC8_9ZZZZ</name>
<sequence length="292" mass="33019">MELTRYQKEILNRLPLGFAIMFALMVILFVSRSEGAMTAKEMHEKMIYPVIRVSERGSGTIIYSKPNDKGAYSTYALTNHHVISDAIQIIEEWNSDLQKKVEKEKRSILYVEIFQYKNLSTPIGTLKVEAELIIYSKDEDLALLKFGTENQAAYVAEYYPGTNLDDVFLTDETFACGCSLGFPPIITKGMLIRKNFYIDSLPFGMSSAQIIFGNSGGAMYTGKGEFIGIPSRVPVIGWSSAVPHMGLFIPIGRICDWLKKEHYEFIFDITKSEKDCLDARKKEIEANKAKKQ</sequence>
<dbReference type="InterPro" id="IPR043504">
    <property type="entry name" value="Peptidase_S1_PA_chymotrypsin"/>
</dbReference>
<dbReference type="AlphaFoldDB" id="A0A6M3ITC8"/>
<feature type="transmembrane region" description="Helical" evidence="1">
    <location>
        <begin position="12"/>
        <end position="30"/>
    </location>
</feature>
<gene>
    <name evidence="2" type="ORF">MM415B01106_0015</name>
</gene>